<dbReference type="RefSeq" id="WP_209338346.1">
    <property type="nucleotide sequence ID" value="NZ_JAGIQL010000007.1"/>
</dbReference>
<reference evidence="4" key="1">
    <citation type="submission" date="2021-03" db="EMBL/GenBank/DDBJ databases">
        <title>Whole genome sequence of Streptomyces bomunensis MMS17-BM035.</title>
        <authorList>
            <person name="Lee J.H."/>
        </authorList>
    </citation>
    <scope>NUCLEOTIDE SEQUENCE</scope>
    <source>
        <strain evidence="4">MMS17-BM035</strain>
    </source>
</reference>
<dbReference type="CDD" id="cd05829">
    <property type="entry name" value="Sortase_F"/>
    <property type="match status" value="1"/>
</dbReference>
<dbReference type="SUPFAM" id="SSF63817">
    <property type="entry name" value="Sortase"/>
    <property type="match status" value="1"/>
</dbReference>
<comment type="caution">
    <text evidence="4">The sequence shown here is derived from an EMBL/GenBank/DDBJ whole genome shotgun (WGS) entry which is preliminary data.</text>
</comment>
<name>A0A940RVZ0_9ACTN</name>
<proteinExistence type="predicted"/>
<evidence type="ECO:0000256" key="1">
    <source>
        <dbReference type="ARBA" id="ARBA00022801"/>
    </source>
</evidence>
<gene>
    <name evidence="4" type="ORF">JFN87_03480</name>
</gene>
<evidence type="ECO:0000256" key="3">
    <source>
        <dbReference type="SAM" id="MobiDB-lite"/>
    </source>
</evidence>
<keyword evidence="5" id="KW-1185">Reference proteome</keyword>
<feature type="compositionally biased region" description="Polar residues" evidence="3">
    <location>
        <begin position="94"/>
        <end position="103"/>
    </location>
</feature>
<dbReference type="AlphaFoldDB" id="A0A940RVZ0"/>
<sequence>MTVSGALAGTLAVALALGGQTPPPPHAISAGTVPSRAPAHQAGTPPTRAMPYSVPTSVAISAVGLHALLEPIHTTDSGRITPPDDPEKAGWLRSSASPGQRGTSVLAGHVDSTKGPAAFYPLSSVKPGMRVAVEREDKSTADFTVTAVAVYPQDDFPDSVYAPTAGPSLRLITCTGWDEASHAYRDNVVVYATATSKS</sequence>
<feature type="active site" description="Proton donor/acceptor" evidence="2">
    <location>
        <position position="109"/>
    </location>
</feature>
<evidence type="ECO:0000256" key="2">
    <source>
        <dbReference type="PIRSR" id="PIRSR605754-1"/>
    </source>
</evidence>
<feature type="region of interest" description="Disordered" evidence="3">
    <location>
        <begin position="74"/>
        <end position="103"/>
    </location>
</feature>
<protein>
    <submittedName>
        <fullName evidence="4">Class F sortase</fullName>
    </submittedName>
</protein>
<feature type="region of interest" description="Disordered" evidence="3">
    <location>
        <begin position="23"/>
        <end position="50"/>
    </location>
</feature>
<dbReference type="GO" id="GO:0016787">
    <property type="term" value="F:hydrolase activity"/>
    <property type="evidence" value="ECO:0007669"/>
    <property type="project" value="UniProtKB-KW"/>
</dbReference>
<dbReference type="InterPro" id="IPR023365">
    <property type="entry name" value="Sortase_dom-sf"/>
</dbReference>
<feature type="active site" description="Acyl-thioester intermediate" evidence="2">
    <location>
        <position position="174"/>
    </location>
</feature>
<dbReference type="InterPro" id="IPR005754">
    <property type="entry name" value="Sortase"/>
</dbReference>
<keyword evidence="1" id="KW-0378">Hydrolase</keyword>
<dbReference type="Gene3D" id="2.40.260.10">
    <property type="entry name" value="Sortase"/>
    <property type="match status" value="1"/>
</dbReference>
<dbReference type="Proteomes" id="UP000670475">
    <property type="component" value="Unassembled WGS sequence"/>
</dbReference>
<evidence type="ECO:0000313" key="4">
    <source>
        <dbReference type="EMBL" id="MBP0456563.1"/>
    </source>
</evidence>
<dbReference type="InterPro" id="IPR042001">
    <property type="entry name" value="Sortase_F"/>
</dbReference>
<accession>A0A940RVZ0</accession>
<dbReference type="Pfam" id="PF04203">
    <property type="entry name" value="Sortase"/>
    <property type="match status" value="1"/>
</dbReference>
<organism evidence="4 5">
    <name type="scientific">Streptomyces montanisoli</name>
    <dbReference type="NCBI Taxonomy" id="2798581"/>
    <lineage>
        <taxon>Bacteria</taxon>
        <taxon>Bacillati</taxon>
        <taxon>Actinomycetota</taxon>
        <taxon>Actinomycetes</taxon>
        <taxon>Kitasatosporales</taxon>
        <taxon>Streptomycetaceae</taxon>
        <taxon>Streptomyces</taxon>
    </lineage>
</organism>
<dbReference type="EMBL" id="JAGIQL010000007">
    <property type="protein sequence ID" value="MBP0456563.1"/>
    <property type="molecule type" value="Genomic_DNA"/>
</dbReference>
<evidence type="ECO:0000313" key="5">
    <source>
        <dbReference type="Proteomes" id="UP000670475"/>
    </source>
</evidence>